<keyword evidence="6" id="KW-0653">Protein transport</keyword>
<dbReference type="Proteomes" id="UP000054662">
    <property type="component" value="Unassembled WGS sequence"/>
</dbReference>
<evidence type="ECO:0000256" key="4">
    <source>
        <dbReference type="ARBA" id="ARBA00022448"/>
    </source>
</evidence>
<accession>A0A0W1A466</accession>
<evidence type="ECO:0000313" key="10">
    <source>
        <dbReference type="EMBL" id="KTD76156.1"/>
    </source>
</evidence>
<comment type="function">
    <text evidence="1">Needed for flagellar regrowth and assembly.</text>
</comment>
<evidence type="ECO:0000313" key="11">
    <source>
        <dbReference type="Proteomes" id="UP000054662"/>
    </source>
</evidence>
<evidence type="ECO:0000256" key="5">
    <source>
        <dbReference type="ARBA" id="ARBA00022795"/>
    </source>
</evidence>
<dbReference type="AlphaFoldDB" id="A0A0W1A466"/>
<keyword evidence="10" id="KW-0969">Cilium</keyword>
<comment type="similarity">
    <text evidence="2">Belongs to the FliH family.</text>
</comment>
<dbReference type="OrthoDB" id="5651317at2"/>
<dbReference type="RefSeq" id="WP_058494045.1">
    <property type="nucleotide sequence ID" value="NZ_CBCRUR010000018.1"/>
</dbReference>
<protein>
    <recommendedName>
        <fullName evidence="3">Flagellar assembly protein FliH</fullName>
    </recommendedName>
</protein>
<feature type="region of interest" description="Disordered" evidence="8">
    <location>
        <begin position="1"/>
        <end position="33"/>
    </location>
</feature>
<evidence type="ECO:0000256" key="6">
    <source>
        <dbReference type="ARBA" id="ARBA00022927"/>
    </source>
</evidence>
<evidence type="ECO:0000256" key="2">
    <source>
        <dbReference type="ARBA" id="ARBA00006602"/>
    </source>
</evidence>
<keyword evidence="11" id="KW-1185">Reference proteome</keyword>
<evidence type="ECO:0000259" key="9">
    <source>
        <dbReference type="Pfam" id="PF02108"/>
    </source>
</evidence>
<evidence type="ECO:0000256" key="8">
    <source>
        <dbReference type="SAM" id="MobiDB-lite"/>
    </source>
</evidence>
<feature type="compositionally biased region" description="Polar residues" evidence="8">
    <location>
        <begin position="10"/>
        <end position="25"/>
    </location>
</feature>
<name>A0A0W1A466_9GAMM</name>
<dbReference type="PATRIC" id="fig|45076.6.peg.2495"/>
<dbReference type="PANTHER" id="PTHR34982">
    <property type="entry name" value="YOP PROTEINS TRANSLOCATION PROTEIN L"/>
    <property type="match status" value="1"/>
</dbReference>
<keyword evidence="5" id="KW-1005">Bacterial flagellum biogenesis</keyword>
<dbReference type="STRING" id="45076.Lwor_2274"/>
<dbReference type="EMBL" id="LNZC01000029">
    <property type="protein sequence ID" value="KTD76156.1"/>
    <property type="molecule type" value="Genomic_DNA"/>
</dbReference>
<dbReference type="PANTHER" id="PTHR34982:SF1">
    <property type="entry name" value="FLAGELLAR ASSEMBLY PROTEIN FLIH"/>
    <property type="match status" value="1"/>
</dbReference>
<organism evidence="10 11">
    <name type="scientific">Legionella worsleiensis</name>
    <dbReference type="NCBI Taxonomy" id="45076"/>
    <lineage>
        <taxon>Bacteria</taxon>
        <taxon>Pseudomonadati</taxon>
        <taxon>Pseudomonadota</taxon>
        <taxon>Gammaproteobacteria</taxon>
        <taxon>Legionellales</taxon>
        <taxon>Legionellaceae</taxon>
        <taxon>Legionella</taxon>
    </lineage>
</organism>
<evidence type="ECO:0000256" key="1">
    <source>
        <dbReference type="ARBA" id="ARBA00003041"/>
    </source>
</evidence>
<evidence type="ECO:0000256" key="7">
    <source>
        <dbReference type="ARBA" id="ARBA00023225"/>
    </source>
</evidence>
<dbReference type="GO" id="GO:0005829">
    <property type="term" value="C:cytosol"/>
    <property type="evidence" value="ECO:0007669"/>
    <property type="project" value="TreeGrafter"/>
</dbReference>
<keyword evidence="10" id="KW-0282">Flagellum</keyword>
<proteinExistence type="inferred from homology"/>
<keyword evidence="7" id="KW-1006">Bacterial flagellum protein export</keyword>
<sequence length="213" mass="24456">MSKEFEPFPTGSNGKGFNTWEFQQAKTEEPPQIDMEEQLRNEIALLKQEAIEKGYAEGMNQAKAELEQKKAELAQWIEWFKNPIQLLDEQLVQEMIKTVIWLCQHCIGIELSVHPEKFKMLFDEIKKELPSLSGDSVLGMHPEDAEWIKSEIDEKEVPGITHALFADPALSRGDFYLKGKHSELDGRLHSRLTNLFAQYINNDALTEPSEPQD</sequence>
<dbReference type="InterPro" id="IPR051472">
    <property type="entry name" value="T3SS_Stator/FliH"/>
</dbReference>
<dbReference type="GO" id="GO:0044781">
    <property type="term" value="P:bacterial-type flagellum organization"/>
    <property type="evidence" value="ECO:0007669"/>
    <property type="project" value="UniProtKB-KW"/>
</dbReference>
<keyword evidence="4" id="KW-0813">Transport</keyword>
<dbReference type="InterPro" id="IPR018035">
    <property type="entry name" value="Flagellar_FliH/T3SS_HrpE"/>
</dbReference>
<dbReference type="GO" id="GO:0015031">
    <property type="term" value="P:protein transport"/>
    <property type="evidence" value="ECO:0007669"/>
    <property type="project" value="UniProtKB-KW"/>
</dbReference>
<reference evidence="10 11" key="1">
    <citation type="submission" date="2015-11" db="EMBL/GenBank/DDBJ databases">
        <title>Genomic analysis of 38 Legionella species identifies large and diverse effector repertoires.</title>
        <authorList>
            <person name="Burstein D."/>
            <person name="Amaro F."/>
            <person name="Zusman T."/>
            <person name="Lifshitz Z."/>
            <person name="Cohen O."/>
            <person name="Gilbert J.A."/>
            <person name="Pupko T."/>
            <person name="Shuman H.A."/>
            <person name="Segal G."/>
        </authorList>
    </citation>
    <scope>NUCLEOTIDE SEQUENCE [LARGE SCALE GENOMIC DNA]</scope>
    <source>
        <strain evidence="10 11">ATCC 49508</strain>
    </source>
</reference>
<gene>
    <name evidence="10" type="primary">fliH</name>
    <name evidence="10" type="ORF">Lwor_2274</name>
</gene>
<dbReference type="Pfam" id="PF02108">
    <property type="entry name" value="FliH"/>
    <property type="match status" value="1"/>
</dbReference>
<feature type="domain" description="Flagellar assembly protein FliH/Type III secretion system HrpE" evidence="9">
    <location>
        <begin position="68"/>
        <end position="194"/>
    </location>
</feature>
<evidence type="ECO:0000256" key="3">
    <source>
        <dbReference type="ARBA" id="ARBA00016507"/>
    </source>
</evidence>
<comment type="caution">
    <text evidence="10">The sequence shown here is derived from an EMBL/GenBank/DDBJ whole genome shotgun (WGS) entry which is preliminary data.</text>
</comment>
<keyword evidence="10" id="KW-0966">Cell projection</keyword>